<dbReference type="EMBL" id="JAHDVG010000477">
    <property type="protein sequence ID" value="KAH1175540.1"/>
    <property type="molecule type" value="Genomic_DNA"/>
</dbReference>
<name>A0A9D3XA88_9SAUR</name>
<evidence type="ECO:0000313" key="2">
    <source>
        <dbReference type="Proteomes" id="UP000827986"/>
    </source>
</evidence>
<sequence>MNCEQLLPAVAAALLSDLIPFQVQTHMPSLNNPKLELRSTYNSSRIPRRNIPKRSCKAPTDFSERRIGAVGEGAYLYSVQSHFKLNTKHWTQDLNIGKPSLSKLQISLDPKFVSVLQGPKSYRGSSASHSYGVCTVTILNLQMNWLQVKLNYQTLLCCGNPHPIVQHTIRIQLPILVAIFRAVFLHSVFYSFSTSSSANIIV</sequence>
<reference evidence="1" key="1">
    <citation type="submission" date="2021-09" db="EMBL/GenBank/DDBJ databases">
        <title>The genome of Mauremys mutica provides insights into the evolution of semi-aquatic lifestyle.</title>
        <authorList>
            <person name="Gong S."/>
            <person name="Gao Y."/>
        </authorList>
    </citation>
    <scope>NUCLEOTIDE SEQUENCE</scope>
    <source>
        <strain evidence="1">MM-2020</strain>
        <tissue evidence="1">Muscle</tissue>
    </source>
</reference>
<dbReference type="AlphaFoldDB" id="A0A9D3XA88"/>
<organism evidence="1 2">
    <name type="scientific">Mauremys mutica</name>
    <name type="common">yellowpond turtle</name>
    <dbReference type="NCBI Taxonomy" id="74926"/>
    <lineage>
        <taxon>Eukaryota</taxon>
        <taxon>Metazoa</taxon>
        <taxon>Chordata</taxon>
        <taxon>Craniata</taxon>
        <taxon>Vertebrata</taxon>
        <taxon>Euteleostomi</taxon>
        <taxon>Archelosauria</taxon>
        <taxon>Testudinata</taxon>
        <taxon>Testudines</taxon>
        <taxon>Cryptodira</taxon>
        <taxon>Durocryptodira</taxon>
        <taxon>Testudinoidea</taxon>
        <taxon>Geoemydidae</taxon>
        <taxon>Geoemydinae</taxon>
        <taxon>Mauremys</taxon>
    </lineage>
</organism>
<dbReference type="Proteomes" id="UP000827986">
    <property type="component" value="Unassembled WGS sequence"/>
</dbReference>
<keyword evidence="2" id="KW-1185">Reference proteome</keyword>
<proteinExistence type="predicted"/>
<protein>
    <submittedName>
        <fullName evidence="1">Uncharacterized protein</fullName>
    </submittedName>
</protein>
<gene>
    <name evidence="1" type="ORF">KIL84_008414</name>
</gene>
<accession>A0A9D3XA88</accession>
<comment type="caution">
    <text evidence="1">The sequence shown here is derived from an EMBL/GenBank/DDBJ whole genome shotgun (WGS) entry which is preliminary data.</text>
</comment>
<evidence type="ECO:0000313" key="1">
    <source>
        <dbReference type="EMBL" id="KAH1175540.1"/>
    </source>
</evidence>